<comment type="caution">
    <text evidence="2">The sequence shown here is derived from an EMBL/GenBank/DDBJ whole genome shotgun (WGS) entry which is preliminary data.</text>
</comment>
<dbReference type="Pfam" id="PF19541">
    <property type="entry name" value="DUF6065"/>
    <property type="match status" value="1"/>
</dbReference>
<evidence type="ECO:0000256" key="1">
    <source>
        <dbReference type="SAM" id="MobiDB-lite"/>
    </source>
</evidence>
<dbReference type="EMBL" id="JABFDB010000012">
    <property type="protein sequence ID" value="NYZ21560.1"/>
    <property type="molecule type" value="Genomic_DNA"/>
</dbReference>
<evidence type="ECO:0000313" key="3">
    <source>
        <dbReference type="Proteomes" id="UP000584642"/>
    </source>
</evidence>
<accession>A0ABX2TFV4</accession>
<gene>
    <name evidence="2" type="ORF">HND93_17750</name>
</gene>
<protein>
    <submittedName>
        <fullName evidence="2">Uncharacterized protein</fullName>
    </submittedName>
</protein>
<dbReference type="InterPro" id="IPR045709">
    <property type="entry name" value="DUF6065"/>
</dbReference>
<dbReference type="Proteomes" id="UP000584642">
    <property type="component" value="Unassembled WGS sequence"/>
</dbReference>
<feature type="region of interest" description="Disordered" evidence="1">
    <location>
        <begin position="202"/>
        <end position="246"/>
    </location>
</feature>
<sequence>MSLIAYPLSGRTPRIRPARTTRDWIDGLPDQFAYRCLPLHIANQFGWEVLSPCRVRARWDGGPDLGAIAVEAEGADTHLAPASHFGHGIMTFHVGALFRTDPGINLFVTGPLNDPKDGVAPLSGIVETDWSPYPFTMNWKFTTAGMDVTWEENEPIALLFPVQRGQMEAMEPEFRDIDSDPDLAARYRSWASSRGQFNKDLADPASTAARERWQKGYFRGVNPDGTPGCPGHQTKLRPKPFVDGGE</sequence>
<keyword evidence="3" id="KW-1185">Reference proteome</keyword>
<reference evidence="2 3" key="1">
    <citation type="submission" date="2020-05" db="EMBL/GenBank/DDBJ databases">
        <title>Azospirillum oleiclasticum sp. nov, a nitrogen-fixing and heavy crude oil-emulsifying bacterium isolated from the crude oil of Yumen Oilfield.</title>
        <authorList>
            <person name="Wu D."/>
            <person name="Cai M."/>
            <person name="Zhang X."/>
        </authorList>
    </citation>
    <scope>NUCLEOTIDE SEQUENCE [LARGE SCALE GENOMIC DNA]</scope>
    <source>
        <strain evidence="2 3">ROY-1-1-2</strain>
    </source>
</reference>
<evidence type="ECO:0000313" key="2">
    <source>
        <dbReference type="EMBL" id="NYZ21560.1"/>
    </source>
</evidence>
<name>A0ABX2TFV4_9PROT</name>
<proteinExistence type="predicted"/>
<dbReference type="RefSeq" id="WP_180283335.1">
    <property type="nucleotide sequence ID" value="NZ_JABFDB010000012.1"/>
</dbReference>
<organism evidence="2 3">
    <name type="scientific">Azospirillum oleiclasticum</name>
    <dbReference type="NCBI Taxonomy" id="2735135"/>
    <lineage>
        <taxon>Bacteria</taxon>
        <taxon>Pseudomonadati</taxon>
        <taxon>Pseudomonadota</taxon>
        <taxon>Alphaproteobacteria</taxon>
        <taxon>Rhodospirillales</taxon>
        <taxon>Azospirillaceae</taxon>
        <taxon>Azospirillum</taxon>
    </lineage>
</organism>